<dbReference type="EMBL" id="JAINWA010000001">
    <property type="protein sequence ID" value="MCD1653688.1"/>
    <property type="molecule type" value="Genomic_DNA"/>
</dbReference>
<dbReference type="InterPro" id="IPR017911">
    <property type="entry name" value="MacB-like_ATP-bd"/>
</dbReference>
<comment type="caution">
    <text evidence="6">The sequence shown here is derived from an EMBL/GenBank/DDBJ whole genome shotgun (WGS) entry which is preliminary data.</text>
</comment>
<evidence type="ECO:0000256" key="3">
    <source>
        <dbReference type="ARBA" id="ARBA00022840"/>
    </source>
</evidence>
<evidence type="ECO:0000256" key="1">
    <source>
        <dbReference type="ARBA" id="ARBA00022448"/>
    </source>
</evidence>
<organism evidence="6 7">
    <name type="scientific">Teretinema zuelzerae</name>
    <dbReference type="NCBI Taxonomy" id="156"/>
    <lineage>
        <taxon>Bacteria</taxon>
        <taxon>Pseudomonadati</taxon>
        <taxon>Spirochaetota</taxon>
        <taxon>Spirochaetia</taxon>
        <taxon>Spirochaetales</taxon>
        <taxon>Treponemataceae</taxon>
        <taxon>Teretinema</taxon>
    </lineage>
</organism>
<dbReference type="Pfam" id="PF00005">
    <property type="entry name" value="ABC_tran"/>
    <property type="match status" value="1"/>
</dbReference>
<keyword evidence="7" id="KW-1185">Reference proteome</keyword>
<evidence type="ECO:0000256" key="4">
    <source>
        <dbReference type="ARBA" id="ARBA00038388"/>
    </source>
</evidence>
<dbReference type="PROSITE" id="PS50893">
    <property type="entry name" value="ABC_TRANSPORTER_2"/>
    <property type="match status" value="1"/>
</dbReference>
<dbReference type="GO" id="GO:0005524">
    <property type="term" value="F:ATP binding"/>
    <property type="evidence" value="ECO:0007669"/>
    <property type="project" value="UniProtKB-KW"/>
</dbReference>
<gene>
    <name evidence="6" type="ORF">K7J14_03120</name>
</gene>
<evidence type="ECO:0000313" key="7">
    <source>
        <dbReference type="Proteomes" id="UP001198163"/>
    </source>
</evidence>
<proteinExistence type="inferred from homology"/>
<dbReference type="InterPro" id="IPR003439">
    <property type="entry name" value="ABC_transporter-like_ATP-bd"/>
</dbReference>
<evidence type="ECO:0000259" key="5">
    <source>
        <dbReference type="PROSITE" id="PS50893"/>
    </source>
</evidence>
<keyword evidence="1" id="KW-0813">Transport</keyword>
<dbReference type="Proteomes" id="UP001198163">
    <property type="component" value="Unassembled WGS sequence"/>
</dbReference>
<dbReference type="GO" id="GO:0022857">
    <property type="term" value="F:transmembrane transporter activity"/>
    <property type="evidence" value="ECO:0007669"/>
    <property type="project" value="UniProtKB-ARBA"/>
</dbReference>
<keyword evidence="3 6" id="KW-0067">ATP-binding</keyword>
<reference evidence="6" key="1">
    <citation type="submission" date="2021-08" db="EMBL/GenBank/DDBJ databases">
        <title>Comparative analyses of Brucepasteria parasyntrophica and Teretinema zuelzerae.</title>
        <authorList>
            <person name="Song Y."/>
            <person name="Brune A."/>
        </authorList>
    </citation>
    <scope>NUCLEOTIDE SEQUENCE</scope>
    <source>
        <strain evidence="6">DSM 1903</strain>
    </source>
</reference>
<dbReference type="RefSeq" id="WP_230752989.1">
    <property type="nucleotide sequence ID" value="NZ_JAINWA010000001.1"/>
</dbReference>
<dbReference type="CDD" id="cd03255">
    <property type="entry name" value="ABC_MJ0796_LolCDE_FtsE"/>
    <property type="match status" value="1"/>
</dbReference>
<protein>
    <submittedName>
        <fullName evidence="6">ABC transporter ATP-binding protein</fullName>
    </submittedName>
</protein>
<dbReference type="InterPro" id="IPR015854">
    <property type="entry name" value="ABC_transpr_LolD-like"/>
</dbReference>
<dbReference type="Gene3D" id="3.40.50.300">
    <property type="entry name" value="P-loop containing nucleotide triphosphate hydrolases"/>
    <property type="match status" value="1"/>
</dbReference>
<evidence type="ECO:0000313" key="6">
    <source>
        <dbReference type="EMBL" id="MCD1653688.1"/>
    </source>
</evidence>
<dbReference type="GO" id="GO:0005886">
    <property type="term" value="C:plasma membrane"/>
    <property type="evidence" value="ECO:0007669"/>
    <property type="project" value="TreeGrafter"/>
</dbReference>
<feature type="domain" description="ABC transporter" evidence="5">
    <location>
        <begin position="2"/>
        <end position="225"/>
    </location>
</feature>
<accession>A0AAE3EH13</accession>
<dbReference type="InterPro" id="IPR003593">
    <property type="entry name" value="AAA+_ATPase"/>
</dbReference>
<name>A0AAE3EH13_9SPIR</name>
<dbReference type="AlphaFoldDB" id="A0AAE3EH13"/>
<dbReference type="GO" id="GO:0016887">
    <property type="term" value="F:ATP hydrolysis activity"/>
    <property type="evidence" value="ECO:0007669"/>
    <property type="project" value="InterPro"/>
</dbReference>
<sequence>MIDVSSVSKNYIVGAQEVRALKKVSLKVETGEFLALAGPSGSGKTTLLNLIGCIDSVTEGIISLDGETISGLDQNKRNLVRQRKIGFIFQSYNLIPVLTARENVALALQLVKGIGEKEIAERTSKILAEVGLSGMEDRKPSQLSGGQQQRVSIARALVKEPPVILADEPTANLDSKTGREILALMRELNEQHDTTFIFSTHDPMVMEQARVLVKLHDGEITGIEKR</sequence>
<dbReference type="InterPro" id="IPR027417">
    <property type="entry name" value="P-loop_NTPase"/>
</dbReference>
<comment type="similarity">
    <text evidence="4">Belongs to the ABC transporter superfamily. Macrolide exporter (TC 3.A.1.122) family.</text>
</comment>
<dbReference type="PROSITE" id="PS00211">
    <property type="entry name" value="ABC_TRANSPORTER_1"/>
    <property type="match status" value="1"/>
</dbReference>
<keyword evidence="2" id="KW-0547">Nucleotide-binding</keyword>
<dbReference type="SUPFAM" id="SSF52540">
    <property type="entry name" value="P-loop containing nucleoside triphosphate hydrolases"/>
    <property type="match status" value="1"/>
</dbReference>
<dbReference type="FunFam" id="3.40.50.300:FF:000032">
    <property type="entry name" value="Export ABC transporter ATP-binding protein"/>
    <property type="match status" value="1"/>
</dbReference>
<dbReference type="SMART" id="SM00382">
    <property type="entry name" value="AAA"/>
    <property type="match status" value="1"/>
</dbReference>
<dbReference type="PANTHER" id="PTHR24220">
    <property type="entry name" value="IMPORT ATP-BINDING PROTEIN"/>
    <property type="match status" value="1"/>
</dbReference>
<dbReference type="InterPro" id="IPR017871">
    <property type="entry name" value="ABC_transporter-like_CS"/>
</dbReference>
<dbReference type="GO" id="GO:0098796">
    <property type="term" value="C:membrane protein complex"/>
    <property type="evidence" value="ECO:0007669"/>
    <property type="project" value="UniProtKB-ARBA"/>
</dbReference>
<evidence type="ECO:0000256" key="2">
    <source>
        <dbReference type="ARBA" id="ARBA00022741"/>
    </source>
</evidence>